<keyword evidence="4" id="KW-1133">Transmembrane helix</keyword>
<feature type="transmembrane region" description="Helical" evidence="4">
    <location>
        <begin position="158"/>
        <end position="176"/>
    </location>
</feature>
<organism evidence="6 7">
    <name type="scientific">Saccharolobus caldissimus</name>
    <dbReference type="NCBI Taxonomy" id="1702097"/>
    <lineage>
        <taxon>Archaea</taxon>
        <taxon>Thermoproteota</taxon>
        <taxon>Thermoprotei</taxon>
        <taxon>Sulfolobales</taxon>
        <taxon>Sulfolobaceae</taxon>
        <taxon>Saccharolobus</taxon>
    </lineage>
</organism>
<feature type="transmembrane region" description="Helical" evidence="4">
    <location>
        <begin position="33"/>
        <end position="60"/>
    </location>
</feature>
<dbReference type="InterPro" id="IPR011701">
    <property type="entry name" value="MFS"/>
</dbReference>
<dbReference type="InterPro" id="IPR020846">
    <property type="entry name" value="MFS_dom"/>
</dbReference>
<dbReference type="SUPFAM" id="SSF103473">
    <property type="entry name" value="MFS general substrate transporter"/>
    <property type="match status" value="1"/>
</dbReference>
<evidence type="ECO:0000256" key="2">
    <source>
        <dbReference type="ARBA" id="ARBA00022448"/>
    </source>
</evidence>
<keyword evidence="4" id="KW-0472">Membrane</keyword>
<feature type="transmembrane region" description="Helical" evidence="4">
    <location>
        <begin position="67"/>
        <end position="87"/>
    </location>
</feature>
<sequence>MKSSLALLIGSLLLTLIQWYSFFLISQLSLFLFPIILGVIIFILGFIGRALGSIVFGYIGDKISRKLSVILTALTLLIISVLLIVLYNYYTVIFYRFLQGLSLGGEWGGASTLIIETYSGSKFRGFIASIVQLSVPIAIIMSSFTIFLFSVLHLIEEWRFALILSVIISIVSIFLVKNMEDKTNKSYSRLPLIDAIRNDWKNILNAIGIKISESANFYIFTSYIFTQPIPANILSIIVLISISIQLILLPFFGYLSDIIGRRLVILIGAMLMLVGAYFFPLRLFIGEILLSVSDSALYAPQASLFTELFNRKYRFTASNFSYQIASIIGGSIAPAVLRATNYNVLTVCIPYVVITIICLSLIRETKGENI</sequence>
<evidence type="ECO:0000313" key="6">
    <source>
        <dbReference type="EMBL" id="BDB98017.1"/>
    </source>
</evidence>
<dbReference type="PANTHER" id="PTHR43045:SF1">
    <property type="entry name" value="SHIKIMATE TRANSPORTER"/>
    <property type="match status" value="1"/>
</dbReference>
<feature type="transmembrane region" description="Helical" evidence="4">
    <location>
        <begin position="320"/>
        <end position="337"/>
    </location>
</feature>
<keyword evidence="2" id="KW-0813">Transport</keyword>
<dbReference type="PANTHER" id="PTHR43045">
    <property type="entry name" value="SHIKIMATE TRANSPORTER"/>
    <property type="match status" value="1"/>
</dbReference>
<feature type="transmembrane region" description="Helical" evidence="4">
    <location>
        <begin position="127"/>
        <end position="152"/>
    </location>
</feature>
<feature type="transmembrane region" description="Helical" evidence="4">
    <location>
        <begin position="343"/>
        <end position="362"/>
    </location>
</feature>
<evidence type="ECO:0000256" key="4">
    <source>
        <dbReference type="SAM" id="Phobius"/>
    </source>
</evidence>
<feature type="transmembrane region" description="Helical" evidence="4">
    <location>
        <begin position="259"/>
        <end position="279"/>
    </location>
</feature>
<keyword evidence="7" id="KW-1185">Reference proteome</keyword>
<keyword evidence="4" id="KW-0812">Transmembrane</keyword>
<dbReference type="KEGG" id="scas:SACC_10340"/>
<reference evidence="6 7" key="1">
    <citation type="journal article" date="2022" name="Microbiol. Resour. Announc.">
        <title>Complete Genome Sequence of the Hyperthermophilic and Acidophilic Archaeon Saccharolobus caldissimus Strain HS-3T.</title>
        <authorList>
            <person name="Sakai H.D."/>
            <person name="Kurosawa N."/>
        </authorList>
    </citation>
    <scope>NUCLEOTIDE SEQUENCE [LARGE SCALE GENOMIC DNA]</scope>
    <source>
        <strain evidence="6 7">JCM32116</strain>
    </source>
</reference>
<gene>
    <name evidence="6" type="ORF">SACC_10340</name>
</gene>
<name>A0AAQ4CQD6_9CREN</name>
<dbReference type="EMBL" id="AP025226">
    <property type="protein sequence ID" value="BDB98017.1"/>
    <property type="molecule type" value="Genomic_DNA"/>
</dbReference>
<feature type="domain" description="Major facilitator superfamily (MFS) profile" evidence="5">
    <location>
        <begin position="1"/>
        <end position="366"/>
    </location>
</feature>
<evidence type="ECO:0000313" key="7">
    <source>
        <dbReference type="Proteomes" id="UP001319921"/>
    </source>
</evidence>
<proteinExistence type="predicted"/>
<dbReference type="PROSITE" id="PS50850">
    <property type="entry name" value="MFS"/>
    <property type="match status" value="1"/>
</dbReference>
<dbReference type="AlphaFoldDB" id="A0AAQ4CQD6"/>
<keyword evidence="3" id="KW-1003">Cell membrane</keyword>
<protein>
    <submittedName>
        <fullName evidence="6">MFS transporter</fullName>
    </submittedName>
</protein>
<dbReference type="Pfam" id="PF07690">
    <property type="entry name" value="MFS_1"/>
    <property type="match status" value="2"/>
</dbReference>
<feature type="transmembrane region" description="Helical" evidence="4">
    <location>
        <begin position="233"/>
        <end position="253"/>
    </location>
</feature>
<accession>A0AAQ4CQD6</accession>
<dbReference type="GO" id="GO:0022857">
    <property type="term" value="F:transmembrane transporter activity"/>
    <property type="evidence" value="ECO:0007669"/>
    <property type="project" value="InterPro"/>
</dbReference>
<dbReference type="GO" id="GO:0005886">
    <property type="term" value="C:plasma membrane"/>
    <property type="evidence" value="ECO:0007669"/>
    <property type="project" value="UniProtKB-SubCell"/>
</dbReference>
<comment type="subcellular location">
    <subcellularLocation>
        <location evidence="1">Cell membrane</location>
        <topology evidence="1">Multi-pass membrane protein</topology>
    </subcellularLocation>
</comment>
<dbReference type="Proteomes" id="UP001319921">
    <property type="component" value="Chromosome"/>
</dbReference>
<dbReference type="InterPro" id="IPR036259">
    <property type="entry name" value="MFS_trans_sf"/>
</dbReference>
<dbReference type="Gene3D" id="1.20.1250.20">
    <property type="entry name" value="MFS general substrate transporter like domains"/>
    <property type="match status" value="2"/>
</dbReference>
<dbReference type="RefSeq" id="WP_229571968.1">
    <property type="nucleotide sequence ID" value="NZ_AP025226.1"/>
</dbReference>
<dbReference type="GeneID" id="68865779"/>
<evidence type="ECO:0000256" key="3">
    <source>
        <dbReference type="ARBA" id="ARBA00022475"/>
    </source>
</evidence>
<evidence type="ECO:0000259" key="5">
    <source>
        <dbReference type="PROSITE" id="PS50850"/>
    </source>
</evidence>
<evidence type="ECO:0000256" key="1">
    <source>
        <dbReference type="ARBA" id="ARBA00004651"/>
    </source>
</evidence>